<evidence type="ECO:0000256" key="5">
    <source>
        <dbReference type="RuleBase" id="RU003657"/>
    </source>
</evidence>
<comment type="similarity">
    <text evidence="1 5">Belongs to the HisA/HisF family.</text>
</comment>
<dbReference type="Proteomes" id="UP000242699">
    <property type="component" value="Unassembled WGS sequence"/>
</dbReference>
<name>A0A2T2X7K5_9FIRM</name>
<keyword evidence="2 5" id="KW-0028">Amino-acid biosynthesis</keyword>
<evidence type="ECO:0000313" key="6">
    <source>
        <dbReference type="EMBL" id="PSR30459.1"/>
    </source>
</evidence>
<evidence type="ECO:0000256" key="1">
    <source>
        <dbReference type="ARBA" id="ARBA00009667"/>
    </source>
</evidence>
<comment type="caution">
    <text evidence="6">The sequence shown here is derived from an EMBL/GenBank/DDBJ whole genome shotgun (WGS) entry which is preliminary data.</text>
</comment>
<dbReference type="Pfam" id="PF00977">
    <property type="entry name" value="His_biosynth"/>
    <property type="match status" value="1"/>
</dbReference>
<evidence type="ECO:0000256" key="4">
    <source>
        <dbReference type="ARBA" id="ARBA00029440"/>
    </source>
</evidence>
<evidence type="ECO:0000256" key="2">
    <source>
        <dbReference type="ARBA" id="ARBA00022605"/>
    </source>
</evidence>
<organism evidence="6 7">
    <name type="scientific">Sulfobacillus benefaciens</name>
    <dbReference type="NCBI Taxonomy" id="453960"/>
    <lineage>
        <taxon>Bacteria</taxon>
        <taxon>Bacillati</taxon>
        <taxon>Bacillota</taxon>
        <taxon>Clostridia</taxon>
        <taxon>Eubacteriales</taxon>
        <taxon>Clostridiales Family XVII. Incertae Sedis</taxon>
        <taxon>Sulfobacillus</taxon>
    </lineage>
</organism>
<accession>A0A2T2X7K5</accession>
<dbReference type="SUPFAM" id="SSF51366">
    <property type="entry name" value="Ribulose-phoshate binding barrel"/>
    <property type="match status" value="1"/>
</dbReference>
<dbReference type="InterPro" id="IPR044524">
    <property type="entry name" value="Isoase_HisA-like"/>
</dbReference>
<evidence type="ECO:0008006" key="8">
    <source>
        <dbReference type="Google" id="ProtNLM"/>
    </source>
</evidence>
<keyword evidence="3 5" id="KW-0368">Histidine biosynthesis</keyword>
<dbReference type="PANTHER" id="PTHR43090">
    <property type="entry name" value="1-(5-PHOSPHORIBOSYL)-5-[(5-PHOSPHORIBOSYLAMINO)METHYLIDENEAMINO] IMIDAZOLE-4-CARBOXAMIDE ISOMERASE"/>
    <property type="match status" value="1"/>
</dbReference>
<dbReference type="AlphaFoldDB" id="A0A2T2X7K5"/>
<dbReference type="EMBL" id="PXYT01000010">
    <property type="protein sequence ID" value="PSR30459.1"/>
    <property type="molecule type" value="Genomic_DNA"/>
</dbReference>
<dbReference type="GO" id="GO:0003949">
    <property type="term" value="F:1-(5-phosphoribosyl)-5-[(5-phosphoribosylamino)methylideneamino]imidazole-4-carboxamide isomerase activity"/>
    <property type="evidence" value="ECO:0007669"/>
    <property type="project" value="InterPro"/>
</dbReference>
<dbReference type="GO" id="GO:0000105">
    <property type="term" value="P:L-histidine biosynthetic process"/>
    <property type="evidence" value="ECO:0007669"/>
    <property type="project" value="UniProtKB-KW"/>
</dbReference>
<sequence length="237" mass="25616">MSRQITFEVIPVIHISSGRVIRWEGDHFVRCHGIESNPLSLALHWVGQGATQIHVVDLDAVNNRVSAVPALMLALKNFPVRMSLAGGIHSLGVAKERLSYGISPLVVGSLLDSPAILEKVVSSLGTQNVWGSIDVTRGRLPWARLHNAINAGLNTLVLTARSPDILATGDILRFIEDRTRDGISIWASGQIREYQDLLTMARAGCRGALLSRALHEGALTIDGVVRTISRDTGPKTA</sequence>
<evidence type="ECO:0000313" key="7">
    <source>
        <dbReference type="Proteomes" id="UP000242699"/>
    </source>
</evidence>
<dbReference type="PANTHER" id="PTHR43090:SF2">
    <property type="entry name" value="1-(5-PHOSPHORIBOSYL)-5-[(5-PHOSPHORIBOSYLAMINO)METHYLIDENEAMINO] IMIDAZOLE-4-CARBOXAMIDE ISOMERASE"/>
    <property type="match status" value="1"/>
</dbReference>
<protein>
    <recommendedName>
        <fullName evidence="8">1-(5-phosphoribosyl)-5-((5-phosphoribosylamino)methylideneamino)imidazole-4-carboxamide isomerase</fullName>
    </recommendedName>
</protein>
<comment type="pathway">
    <text evidence="4">Amino-acid biosynthesis.</text>
</comment>
<evidence type="ECO:0000256" key="3">
    <source>
        <dbReference type="ARBA" id="ARBA00023102"/>
    </source>
</evidence>
<gene>
    <name evidence="6" type="ORF">C7B43_06130</name>
</gene>
<proteinExistence type="inferred from homology"/>
<dbReference type="GO" id="GO:0000162">
    <property type="term" value="P:L-tryptophan biosynthetic process"/>
    <property type="evidence" value="ECO:0007669"/>
    <property type="project" value="TreeGrafter"/>
</dbReference>
<dbReference type="InterPro" id="IPR011060">
    <property type="entry name" value="RibuloseP-bd_barrel"/>
</dbReference>
<reference evidence="6 7" key="1">
    <citation type="journal article" date="2014" name="BMC Genomics">
        <title>Comparison of environmental and isolate Sulfobacillus genomes reveals diverse carbon, sulfur, nitrogen, and hydrogen metabolisms.</title>
        <authorList>
            <person name="Justice N.B."/>
            <person name="Norman A."/>
            <person name="Brown C.T."/>
            <person name="Singh A."/>
            <person name="Thomas B.C."/>
            <person name="Banfield J.F."/>
        </authorList>
    </citation>
    <scope>NUCLEOTIDE SEQUENCE [LARGE SCALE GENOMIC DNA]</scope>
    <source>
        <strain evidence="6">AMDSBA1</strain>
    </source>
</reference>
<dbReference type="Gene3D" id="3.20.20.70">
    <property type="entry name" value="Aldolase class I"/>
    <property type="match status" value="1"/>
</dbReference>
<dbReference type="InterPro" id="IPR006062">
    <property type="entry name" value="His_biosynth"/>
</dbReference>
<dbReference type="GO" id="GO:0005737">
    <property type="term" value="C:cytoplasm"/>
    <property type="evidence" value="ECO:0007669"/>
    <property type="project" value="TreeGrafter"/>
</dbReference>
<dbReference type="InterPro" id="IPR013785">
    <property type="entry name" value="Aldolase_TIM"/>
</dbReference>